<dbReference type="PROSITE" id="PS50893">
    <property type="entry name" value="ABC_TRANSPORTER_2"/>
    <property type="match status" value="1"/>
</dbReference>
<evidence type="ECO:0000259" key="4">
    <source>
        <dbReference type="PROSITE" id="PS50893"/>
    </source>
</evidence>
<dbReference type="PANTHER" id="PTHR42939:SF1">
    <property type="entry name" value="ABC TRANSPORTER ATP-BINDING PROTEIN ALBC-RELATED"/>
    <property type="match status" value="1"/>
</dbReference>
<dbReference type="Gene3D" id="3.40.50.300">
    <property type="entry name" value="P-loop containing nucleotide triphosphate hydrolases"/>
    <property type="match status" value="1"/>
</dbReference>
<dbReference type="SUPFAM" id="SSF52540">
    <property type="entry name" value="P-loop containing nucleoside triphosphate hydrolases"/>
    <property type="match status" value="1"/>
</dbReference>
<dbReference type="CDD" id="cd03230">
    <property type="entry name" value="ABC_DR_subfamily_A"/>
    <property type="match status" value="1"/>
</dbReference>
<dbReference type="GO" id="GO:0005524">
    <property type="term" value="F:ATP binding"/>
    <property type="evidence" value="ECO:0007669"/>
    <property type="project" value="UniProtKB-KW"/>
</dbReference>
<dbReference type="KEGG" id="vte:BHY08_03995"/>
<accession>A0A1J0A538</accession>
<dbReference type="InterPro" id="IPR051782">
    <property type="entry name" value="ABC_Transporter_VariousFunc"/>
</dbReference>
<evidence type="ECO:0000313" key="6">
    <source>
        <dbReference type="Proteomes" id="UP000191200"/>
    </source>
</evidence>
<dbReference type="STRING" id="519472.BHY08_03995"/>
<dbReference type="PANTHER" id="PTHR42939">
    <property type="entry name" value="ABC TRANSPORTER ATP-BINDING PROTEIN ALBC-RELATED"/>
    <property type="match status" value="1"/>
</dbReference>
<dbReference type="OrthoDB" id="2365508at2"/>
<sequence length="296" mass="33980">MIKLENISFSYKNKPVLKDITEDFHAGEIVGLVAPNGTGKSTLLNVLMNYETPQKGQLIIDKKGTYKSARKQIKLYKKISMMPDQQDLYNHKTGLEHLMMYKKIWKSKIPVKELINELNMAHYINDLVGNYSLGMRQRLCFAMQIAADTKIMLMDEVMNGLDPTNVTLISTIMAKKRDEGKLIIIASHLLDNLEQYADRIFFLSNGQLELFFDRKIGTKDQTRYLKINEADCRFLSEDIIERGQLLAEGLFLLPLDNGDEKELFLNLPLEKMSSVTVSRLSLKEAYDIKFGLNKKD</sequence>
<dbReference type="InterPro" id="IPR027417">
    <property type="entry name" value="P-loop_NTPase"/>
</dbReference>
<keyword evidence="3" id="KW-0067">ATP-binding</keyword>
<keyword evidence="6" id="KW-1185">Reference proteome</keyword>
<dbReference type="InterPro" id="IPR003593">
    <property type="entry name" value="AAA+_ATPase"/>
</dbReference>
<name>A0A1J0A538_9ENTE</name>
<dbReference type="InterPro" id="IPR017871">
    <property type="entry name" value="ABC_transporter-like_CS"/>
</dbReference>
<dbReference type="Proteomes" id="UP000191200">
    <property type="component" value="Chromosome"/>
</dbReference>
<dbReference type="GO" id="GO:0016887">
    <property type="term" value="F:ATP hydrolysis activity"/>
    <property type="evidence" value="ECO:0007669"/>
    <property type="project" value="InterPro"/>
</dbReference>
<dbReference type="AlphaFoldDB" id="A0A1J0A538"/>
<evidence type="ECO:0000256" key="1">
    <source>
        <dbReference type="ARBA" id="ARBA00022448"/>
    </source>
</evidence>
<keyword evidence="2" id="KW-0547">Nucleotide-binding</keyword>
<evidence type="ECO:0000256" key="3">
    <source>
        <dbReference type="ARBA" id="ARBA00022840"/>
    </source>
</evidence>
<keyword evidence="1" id="KW-0813">Transport</keyword>
<dbReference type="RefSeq" id="WP_071456646.1">
    <property type="nucleotide sequence ID" value="NZ_CP017267.1"/>
</dbReference>
<feature type="domain" description="ABC transporter" evidence="4">
    <location>
        <begin position="2"/>
        <end position="230"/>
    </location>
</feature>
<dbReference type="EMBL" id="CP017267">
    <property type="protein sequence ID" value="APB31061.1"/>
    <property type="molecule type" value="Genomic_DNA"/>
</dbReference>
<proteinExistence type="predicted"/>
<protein>
    <recommendedName>
        <fullName evidence="4">ABC transporter domain-containing protein</fullName>
    </recommendedName>
</protein>
<dbReference type="SMART" id="SM00382">
    <property type="entry name" value="AAA"/>
    <property type="match status" value="1"/>
</dbReference>
<evidence type="ECO:0000313" key="5">
    <source>
        <dbReference type="EMBL" id="APB31061.1"/>
    </source>
</evidence>
<gene>
    <name evidence="5" type="ORF">BHY08_03995</name>
</gene>
<dbReference type="Pfam" id="PF00005">
    <property type="entry name" value="ABC_tran"/>
    <property type="match status" value="1"/>
</dbReference>
<dbReference type="InterPro" id="IPR003439">
    <property type="entry name" value="ABC_transporter-like_ATP-bd"/>
</dbReference>
<organism evidence="5 6">
    <name type="scientific">Vagococcus teuberi</name>
    <dbReference type="NCBI Taxonomy" id="519472"/>
    <lineage>
        <taxon>Bacteria</taxon>
        <taxon>Bacillati</taxon>
        <taxon>Bacillota</taxon>
        <taxon>Bacilli</taxon>
        <taxon>Lactobacillales</taxon>
        <taxon>Enterococcaceae</taxon>
        <taxon>Vagococcus</taxon>
    </lineage>
</organism>
<evidence type="ECO:0000256" key="2">
    <source>
        <dbReference type="ARBA" id="ARBA00022741"/>
    </source>
</evidence>
<dbReference type="PROSITE" id="PS00211">
    <property type="entry name" value="ABC_TRANSPORTER_1"/>
    <property type="match status" value="1"/>
</dbReference>
<reference evidence="5 6" key="1">
    <citation type="submission" date="2016-09" db="EMBL/GenBank/DDBJ databases">
        <title>Vagococcus teuberi sp. nov., isolated from the Malian artisanal sour milk fene.</title>
        <authorList>
            <person name="Wullschleger S."/>
            <person name="Seifert C."/>
            <person name="Baumgartner S."/>
            <person name="Lacroix C."/>
            <person name="Bonfoh B."/>
            <person name="Stevens M.J."/>
            <person name="Meile L."/>
        </authorList>
    </citation>
    <scope>NUCLEOTIDE SEQUENCE [LARGE SCALE GENOMIC DNA]</scope>
    <source>
        <strain evidence="5 6">DSM 21459</strain>
    </source>
</reference>